<name>A0A2H0YUS3_9BACT</name>
<dbReference type="AlphaFoldDB" id="A0A2H0YUS3"/>
<keyword evidence="1" id="KW-0812">Transmembrane</keyword>
<proteinExistence type="predicted"/>
<dbReference type="PANTHER" id="PTHR41386:SF1">
    <property type="entry name" value="MEMBRANE PROTEIN"/>
    <property type="match status" value="1"/>
</dbReference>
<accession>A0A2H0YUS3</accession>
<organism evidence="2 3">
    <name type="scientific">Candidatus Kerfeldbacteria bacterium CG08_land_8_20_14_0_20_40_16</name>
    <dbReference type="NCBI Taxonomy" id="2014244"/>
    <lineage>
        <taxon>Bacteria</taxon>
        <taxon>Candidatus Kerfeldiibacteriota</taxon>
    </lineage>
</organism>
<reference evidence="2 3" key="1">
    <citation type="submission" date="2017-09" db="EMBL/GenBank/DDBJ databases">
        <title>Depth-based differentiation of microbial function through sediment-hosted aquifers and enrichment of novel symbionts in the deep terrestrial subsurface.</title>
        <authorList>
            <person name="Probst A.J."/>
            <person name="Ladd B."/>
            <person name="Jarett J.K."/>
            <person name="Geller-Mcgrath D.E."/>
            <person name="Sieber C.M."/>
            <person name="Emerson J.B."/>
            <person name="Anantharaman K."/>
            <person name="Thomas B.C."/>
            <person name="Malmstrom R."/>
            <person name="Stieglmeier M."/>
            <person name="Klingl A."/>
            <person name="Woyke T."/>
            <person name="Ryan C.M."/>
            <person name="Banfield J.F."/>
        </authorList>
    </citation>
    <scope>NUCLEOTIDE SEQUENCE [LARGE SCALE GENOMIC DNA]</scope>
    <source>
        <strain evidence="2">CG08_land_8_20_14_0_20_40_16</strain>
    </source>
</reference>
<feature type="transmembrane region" description="Helical" evidence="1">
    <location>
        <begin position="120"/>
        <end position="143"/>
    </location>
</feature>
<evidence type="ECO:0000313" key="3">
    <source>
        <dbReference type="Proteomes" id="UP000231542"/>
    </source>
</evidence>
<protein>
    <recommendedName>
        <fullName evidence="4">Cyclic nucleotide-binding protein</fullName>
    </recommendedName>
</protein>
<keyword evidence="1" id="KW-0472">Membrane</keyword>
<dbReference type="Pfam" id="PF06210">
    <property type="entry name" value="DUF1003"/>
    <property type="match status" value="1"/>
</dbReference>
<evidence type="ECO:0008006" key="4">
    <source>
        <dbReference type="Google" id="ProtNLM"/>
    </source>
</evidence>
<dbReference type="PANTHER" id="PTHR41386">
    <property type="entry name" value="INTEGRAL MEMBRANE PROTEIN-RELATED"/>
    <property type="match status" value="1"/>
</dbReference>
<sequence>MSEFLVKTIKKINPGWKSEGYICLDDLNSIRKQYIKELLSIEKGELSSLEEDILKSIKEQQLVSKNINKEFKEKLTFGNKLSDNLARFGGSWRFIILFAIVLFIWILINSLILLKRPFDPYPFILLNLILSCLAALQAPVIMMSQNRQEAKDRLRSEHDYRVDTKAELEIQQLHEKMDHLLMKQWQRLLEIQEIQIDLMDQLANRASNGQKTNNRNS</sequence>
<comment type="caution">
    <text evidence="2">The sequence shown here is derived from an EMBL/GenBank/DDBJ whole genome shotgun (WGS) entry which is preliminary data.</text>
</comment>
<dbReference type="Proteomes" id="UP000231542">
    <property type="component" value="Unassembled WGS sequence"/>
</dbReference>
<evidence type="ECO:0000256" key="1">
    <source>
        <dbReference type="SAM" id="Phobius"/>
    </source>
</evidence>
<dbReference type="EMBL" id="PEXU01000060">
    <property type="protein sequence ID" value="PIS42059.1"/>
    <property type="molecule type" value="Genomic_DNA"/>
</dbReference>
<evidence type="ECO:0000313" key="2">
    <source>
        <dbReference type="EMBL" id="PIS42059.1"/>
    </source>
</evidence>
<feature type="transmembrane region" description="Helical" evidence="1">
    <location>
        <begin position="94"/>
        <end position="114"/>
    </location>
</feature>
<dbReference type="InterPro" id="IPR010406">
    <property type="entry name" value="DUF1003"/>
</dbReference>
<gene>
    <name evidence="2" type="ORF">COT24_05540</name>
</gene>
<keyword evidence="1" id="KW-1133">Transmembrane helix</keyword>